<gene>
    <name evidence="1" type="ORF">FWILDA_LOCUS15603</name>
</gene>
<sequence length="564" mass="65457">MRTSGSGKTRTLIELLCKKYGFYFTGLIKENPSSGDLSIMIDHLLPRLRDSLTHNDAYAMRYSKSFSDSFFDLNIFEEMILKFRTVPEHFLNDQIRILIHKILCIVNQKRLSIILDEAQELIDQFYNKFSSTTNKDKSRPLYSVIIRVFTILGICVIPSETGLTMKSVLNITGSHVMKGATWNHENLIVIKNRLDLTDRLRNFLSKFGFPFDDHQDIMQWFVGRVRFATTFVEEWLNNNFSIDALFKKFKEEYTDPEGACESDIISLLERAVLKIWYNGINAIIIKEEIALELFEYGIALLHKSNFSKLQISISEPLVIESALRYFKKYKDISSYILDQMANMDFSPSNMGILWENLIPNAIMMLFQNEDLHDIFKKPLPYKNCKILEPSNGKLCVLAMHSIFDYNLSNFLENPVSSFFYPENTAGPDVITVVCPVDSDKKYLVLIQAKFREKNGDDVLLTTDPKKFYHTRPKKKGGKDKLLNGLIYKESYDKVTKLIDENYDGIFRIFISYPATMKLQEEKKVESTIDIEINSTVEEWTAIIDTSNCHRIFDQHHINVFNELK</sequence>
<dbReference type="Proteomes" id="UP001153678">
    <property type="component" value="Unassembled WGS sequence"/>
</dbReference>
<name>A0A9W4WWS9_9GLOM</name>
<dbReference type="AlphaFoldDB" id="A0A9W4WWS9"/>
<accession>A0A9W4WWS9</accession>
<proteinExistence type="predicted"/>
<keyword evidence="2" id="KW-1185">Reference proteome</keyword>
<reference evidence="1" key="1">
    <citation type="submission" date="2022-08" db="EMBL/GenBank/DDBJ databases">
        <authorList>
            <person name="Kallberg Y."/>
            <person name="Tangrot J."/>
            <person name="Rosling A."/>
        </authorList>
    </citation>
    <scope>NUCLEOTIDE SEQUENCE</scope>
    <source>
        <strain evidence="1">Wild A</strain>
    </source>
</reference>
<protein>
    <submittedName>
        <fullName evidence="1">10016_t:CDS:1</fullName>
    </submittedName>
</protein>
<dbReference type="EMBL" id="CAMKVN010008391">
    <property type="protein sequence ID" value="CAI2192492.1"/>
    <property type="molecule type" value="Genomic_DNA"/>
</dbReference>
<evidence type="ECO:0000313" key="1">
    <source>
        <dbReference type="EMBL" id="CAI2192492.1"/>
    </source>
</evidence>
<evidence type="ECO:0000313" key="2">
    <source>
        <dbReference type="Proteomes" id="UP001153678"/>
    </source>
</evidence>
<comment type="caution">
    <text evidence="1">The sequence shown here is derived from an EMBL/GenBank/DDBJ whole genome shotgun (WGS) entry which is preliminary data.</text>
</comment>
<dbReference type="OrthoDB" id="2353769at2759"/>
<organism evidence="1 2">
    <name type="scientific">Funneliformis geosporum</name>
    <dbReference type="NCBI Taxonomy" id="1117311"/>
    <lineage>
        <taxon>Eukaryota</taxon>
        <taxon>Fungi</taxon>
        <taxon>Fungi incertae sedis</taxon>
        <taxon>Mucoromycota</taxon>
        <taxon>Glomeromycotina</taxon>
        <taxon>Glomeromycetes</taxon>
        <taxon>Glomerales</taxon>
        <taxon>Glomeraceae</taxon>
        <taxon>Funneliformis</taxon>
    </lineage>
</organism>